<accession>A0ACB7HUA7</accession>
<gene>
    <name evidence="1" type="ORF">MANES_04G062801v8</name>
</gene>
<proteinExistence type="predicted"/>
<name>A0ACB7HUA7_MANES</name>
<sequence length="45" mass="5025">MYDVDNFGTARLRPVATALSGRLRLSFAASLSLICYCWRGARSEE</sequence>
<evidence type="ECO:0000313" key="1">
    <source>
        <dbReference type="EMBL" id="KAG8655701.1"/>
    </source>
</evidence>
<organism evidence="1 2">
    <name type="scientific">Manihot esculenta</name>
    <name type="common">Cassava</name>
    <name type="synonym">Jatropha manihot</name>
    <dbReference type="NCBI Taxonomy" id="3983"/>
    <lineage>
        <taxon>Eukaryota</taxon>
        <taxon>Viridiplantae</taxon>
        <taxon>Streptophyta</taxon>
        <taxon>Embryophyta</taxon>
        <taxon>Tracheophyta</taxon>
        <taxon>Spermatophyta</taxon>
        <taxon>Magnoliopsida</taxon>
        <taxon>eudicotyledons</taxon>
        <taxon>Gunneridae</taxon>
        <taxon>Pentapetalae</taxon>
        <taxon>rosids</taxon>
        <taxon>fabids</taxon>
        <taxon>Malpighiales</taxon>
        <taxon>Euphorbiaceae</taxon>
        <taxon>Crotonoideae</taxon>
        <taxon>Manihoteae</taxon>
        <taxon>Manihot</taxon>
    </lineage>
</organism>
<evidence type="ECO:0000313" key="2">
    <source>
        <dbReference type="Proteomes" id="UP000091857"/>
    </source>
</evidence>
<reference evidence="2" key="1">
    <citation type="journal article" date="2016" name="Nat. Biotechnol.">
        <title>Sequencing wild and cultivated cassava and related species reveals extensive interspecific hybridization and genetic diversity.</title>
        <authorList>
            <person name="Bredeson J.V."/>
            <person name="Lyons J.B."/>
            <person name="Prochnik S.E."/>
            <person name="Wu G.A."/>
            <person name="Ha C.M."/>
            <person name="Edsinger-Gonzales E."/>
            <person name="Grimwood J."/>
            <person name="Schmutz J."/>
            <person name="Rabbi I.Y."/>
            <person name="Egesi C."/>
            <person name="Nauluvula P."/>
            <person name="Lebot V."/>
            <person name="Ndunguru J."/>
            <person name="Mkamilo G."/>
            <person name="Bart R.S."/>
            <person name="Setter T.L."/>
            <person name="Gleadow R.M."/>
            <person name="Kulakow P."/>
            <person name="Ferguson M.E."/>
            <person name="Rounsley S."/>
            <person name="Rokhsar D.S."/>
        </authorList>
    </citation>
    <scope>NUCLEOTIDE SEQUENCE [LARGE SCALE GENOMIC DNA]</scope>
    <source>
        <strain evidence="2">cv. AM560-2</strain>
    </source>
</reference>
<keyword evidence="2" id="KW-1185">Reference proteome</keyword>
<protein>
    <submittedName>
        <fullName evidence="1">Uncharacterized protein</fullName>
    </submittedName>
</protein>
<dbReference type="Proteomes" id="UP000091857">
    <property type="component" value="Chromosome 4"/>
</dbReference>
<comment type="caution">
    <text evidence="1">The sequence shown here is derived from an EMBL/GenBank/DDBJ whole genome shotgun (WGS) entry which is preliminary data.</text>
</comment>
<dbReference type="EMBL" id="CM004390">
    <property type="protein sequence ID" value="KAG8655701.1"/>
    <property type="molecule type" value="Genomic_DNA"/>
</dbReference>